<dbReference type="Gene3D" id="2.40.50.1020">
    <property type="entry name" value="LytTr DNA-binding domain"/>
    <property type="match status" value="1"/>
</dbReference>
<dbReference type="InterPro" id="IPR046947">
    <property type="entry name" value="LytR-like"/>
</dbReference>
<dbReference type="SMART" id="SM00850">
    <property type="entry name" value="LytTR"/>
    <property type="match status" value="1"/>
</dbReference>
<accession>A0A315ZIT9</accession>
<sequence length="247" mass="28243">MTPLKLIIVEDDLVVAKSLIFTLEDLGYEVSSSYRKGEDLLAQIHQLDTDLILLDIELLGELDGIATAEKIRNEFDGPIIYLTSKDDHVTFERAKHTKPSAFLKKPFDVNTLRASIELAVHNHQGEEVNEKVEIPSSTENRYAVTDGIFVKSRSKFLKLKIEDILYIKANDIYASVFTNTGNFLVNYALKHLEEKLPIPPFYRVHRSYIVNIEKVTGLEDNHLLIGDEHIPIGKTYREEIMQCFKIL</sequence>
<dbReference type="PROSITE" id="PS50930">
    <property type="entry name" value="HTH_LYTTR"/>
    <property type="match status" value="1"/>
</dbReference>
<feature type="modified residue" description="4-aspartylphosphate" evidence="1">
    <location>
        <position position="55"/>
    </location>
</feature>
<dbReference type="PROSITE" id="PS50110">
    <property type="entry name" value="RESPONSE_REGULATORY"/>
    <property type="match status" value="1"/>
</dbReference>
<evidence type="ECO:0000313" key="4">
    <source>
        <dbReference type="EMBL" id="PWJ44738.1"/>
    </source>
</evidence>
<feature type="domain" description="Response regulatory" evidence="2">
    <location>
        <begin position="5"/>
        <end position="120"/>
    </location>
</feature>
<dbReference type="Pfam" id="PF04397">
    <property type="entry name" value="LytTR"/>
    <property type="match status" value="1"/>
</dbReference>
<dbReference type="PANTHER" id="PTHR37299">
    <property type="entry name" value="TRANSCRIPTIONAL REGULATOR-RELATED"/>
    <property type="match status" value="1"/>
</dbReference>
<name>A0A315ZIT9_SEDFL</name>
<dbReference type="InterPro" id="IPR011006">
    <property type="entry name" value="CheY-like_superfamily"/>
</dbReference>
<dbReference type="PANTHER" id="PTHR37299:SF1">
    <property type="entry name" value="STAGE 0 SPORULATION PROTEIN A HOMOLOG"/>
    <property type="match status" value="1"/>
</dbReference>
<evidence type="ECO:0000256" key="1">
    <source>
        <dbReference type="PROSITE-ProRule" id="PRU00169"/>
    </source>
</evidence>
<proteinExistence type="predicted"/>
<keyword evidence="1" id="KW-0597">Phosphoprotein</keyword>
<evidence type="ECO:0000313" key="5">
    <source>
        <dbReference type="Proteomes" id="UP000245535"/>
    </source>
</evidence>
<comment type="caution">
    <text evidence="4">The sequence shown here is derived from an EMBL/GenBank/DDBJ whole genome shotgun (WGS) entry which is preliminary data.</text>
</comment>
<dbReference type="Gene3D" id="3.40.50.2300">
    <property type="match status" value="1"/>
</dbReference>
<dbReference type="Proteomes" id="UP000245535">
    <property type="component" value="Unassembled WGS sequence"/>
</dbReference>
<dbReference type="EMBL" id="QGDO01000001">
    <property type="protein sequence ID" value="PWJ44738.1"/>
    <property type="molecule type" value="Genomic_DNA"/>
</dbReference>
<reference evidence="4 5" key="1">
    <citation type="submission" date="2018-03" db="EMBL/GenBank/DDBJ databases">
        <title>Genomic Encyclopedia of Archaeal and Bacterial Type Strains, Phase II (KMG-II): from individual species to whole genera.</title>
        <authorList>
            <person name="Goeker M."/>
        </authorList>
    </citation>
    <scope>NUCLEOTIDE SEQUENCE [LARGE SCALE GENOMIC DNA]</scope>
    <source>
        <strain evidence="4 5">DSM 28229</strain>
    </source>
</reference>
<organism evidence="4 5">
    <name type="scientific">Sediminitomix flava</name>
    <dbReference type="NCBI Taxonomy" id="379075"/>
    <lineage>
        <taxon>Bacteria</taxon>
        <taxon>Pseudomonadati</taxon>
        <taxon>Bacteroidota</taxon>
        <taxon>Cytophagia</taxon>
        <taxon>Cytophagales</taxon>
        <taxon>Flammeovirgaceae</taxon>
        <taxon>Sediminitomix</taxon>
    </lineage>
</organism>
<gene>
    <name evidence="4" type="ORF">BC781_1011109</name>
</gene>
<dbReference type="AlphaFoldDB" id="A0A315ZIT9"/>
<evidence type="ECO:0000259" key="2">
    <source>
        <dbReference type="PROSITE" id="PS50110"/>
    </source>
</evidence>
<dbReference type="InterPro" id="IPR007492">
    <property type="entry name" value="LytTR_DNA-bd_dom"/>
</dbReference>
<protein>
    <submittedName>
        <fullName evidence="4">LytTR family two component transcriptional regulator</fullName>
    </submittedName>
</protein>
<dbReference type="SUPFAM" id="SSF52172">
    <property type="entry name" value="CheY-like"/>
    <property type="match status" value="1"/>
</dbReference>
<keyword evidence="5" id="KW-1185">Reference proteome</keyword>
<dbReference type="OrthoDB" id="1646880at2"/>
<dbReference type="GO" id="GO:0003677">
    <property type="term" value="F:DNA binding"/>
    <property type="evidence" value="ECO:0007669"/>
    <property type="project" value="InterPro"/>
</dbReference>
<feature type="domain" description="HTH LytTR-type" evidence="3">
    <location>
        <begin position="148"/>
        <end position="246"/>
    </location>
</feature>
<dbReference type="RefSeq" id="WP_109616211.1">
    <property type="nucleotide sequence ID" value="NZ_QGDO01000001.1"/>
</dbReference>
<evidence type="ECO:0000259" key="3">
    <source>
        <dbReference type="PROSITE" id="PS50930"/>
    </source>
</evidence>
<dbReference type="Pfam" id="PF00072">
    <property type="entry name" value="Response_reg"/>
    <property type="match status" value="1"/>
</dbReference>
<dbReference type="GO" id="GO:0000156">
    <property type="term" value="F:phosphorelay response regulator activity"/>
    <property type="evidence" value="ECO:0007669"/>
    <property type="project" value="InterPro"/>
</dbReference>
<dbReference type="InterPro" id="IPR001789">
    <property type="entry name" value="Sig_transdc_resp-reg_receiver"/>
</dbReference>
<dbReference type="SMART" id="SM00448">
    <property type="entry name" value="REC"/>
    <property type="match status" value="1"/>
</dbReference>